<comment type="catalytic activity">
    <reaction evidence="5 7">
        <text>glucuronate acceptor + UDP-alpha-D-glucuronate = acceptor beta-D-glucuronoside + UDP + H(+)</text>
        <dbReference type="Rhea" id="RHEA:21032"/>
        <dbReference type="ChEBI" id="CHEBI:15378"/>
        <dbReference type="ChEBI" id="CHEBI:58052"/>
        <dbReference type="ChEBI" id="CHEBI:58223"/>
        <dbReference type="ChEBI" id="CHEBI:132367"/>
        <dbReference type="ChEBI" id="CHEBI:132368"/>
        <dbReference type="EC" id="2.4.1.17"/>
    </reaction>
</comment>
<name>A0A2G9UQQ3_TELCI</name>
<keyword evidence="9" id="KW-1185">Reference proteome</keyword>
<evidence type="ECO:0000313" key="9">
    <source>
        <dbReference type="Proteomes" id="UP000230423"/>
    </source>
</evidence>
<organism evidence="8 9">
    <name type="scientific">Teladorsagia circumcincta</name>
    <name type="common">Brown stomach worm</name>
    <name type="synonym">Ostertagia circumcincta</name>
    <dbReference type="NCBI Taxonomy" id="45464"/>
    <lineage>
        <taxon>Eukaryota</taxon>
        <taxon>Metazoa</taxon>
        <taxon>Ecdysozoa</taxon>
        <taxon>Nematoda</taxon>
        <taxon>Chromadorea</taxon>
        <taxon>Rhabditida</taxon>
        <taxon>Rhabditina</taxon>
        <taxon>Rhabditomorpha</taxon>
        <taxon>Strongyloidea</taxon>
        <taxon>Trichostrongylidae</taxon>
        <taxon>Teladorsagia</taxon>
    </lineage>
</organism>
<accession>A0A2G9UQQ3</accession>
<evidence type="ECO:0000256" key="7">
    <source>
        <dbReference type="RuleBase" id="RU362059"/>
    </source>
</evidence>
<dbReference type="AlphaFoldDB" id="A0A2G9UQQ3"/>
<dbReference type="InterPro" id="IPR050271">
    <property type="entry name" value="UDP-glycosyltransferase"/>
</dbReference>
<dbReference type="InterPro" id="IPR035595">
    <property type="entry name" value="UDP_glycos_trans_CS"/>
</dbReference>
<comment type="similarity">
    <text evidence="1 6">Belongs to the UDP-glycosyltransferase family.</text>
</comment>
<dbReference type="SUPFAM" id="SSF53756">
    <property type="entry name" value="UDP-Glycosyltransferase/glycogen phosphorylase"/>
    <property type="match status" value="2"/>
</dbReference>
<dbReference type="FunFam" id="3.40.50.2000:FF:000021">
    <property type="entry name" value="UDP-glucuronosyltransferase"/>
    <property type="match status" value="1"/>
</dbReference>
<evidence type="ECO:0000313" key="8">
    <source>
        <dbReference type="EMBL" id="PIO72537.1"/>
    </source>
</evidence>
<evidence type="ECO:0000256" key="2">
    <source>
        <dbReference type="ARBA" id="ARBA00022676"/>
    </source>
</evidence>
<dbReference type="PANTHER" id="PTHR48043">
    <property type="entry name" value="EG:EG0003.4 PROTEIN-RELATED"/>
    <property type="match status" value="1"/>
</dbReference>
<gene>
    <name evidence="8" type="ORF">TELCIR_05527</name>
</gene>
<evidence type="ECO:0000256" key="4">
    <source>
        <dbReference type="ARBA" id="ARBA00022729"/>
    </source>
</evidence>
<dbReference type="PANTHER" id="PTHR48043:SF145">
    <property type="entry name" value="FI06409P-RELATED"/>
    <property type="match status" value="1"/>
</dbReference>
<comment type="subcellular location">
    <subcellularLocation>
        <location evidence="7">Membrane</location>
        <topology evidence="7">Single-pass membrane protein</topology>
    </subcellularLocation>
</comment>
<dbReference type="Proteomes" id="UP000230423">
    <property type="component" value="Unassembled WGS sequence"/>
</dbReference>
<evidence type="ECO:0000256" key="6">
    <source>
        <dbReference type="RuleBase" id="RU003718"/>
    </source>
</evidence>
<proteinExistence type="inferred from homology"/>
<keyword evidence="2 6" id="KW-0328">Glycosyltransferase</keyword>
<keyword evidence="4" id="KW-0732">Signal</keyword>
<dbReference type="EMBL" id="KZ345651">
    <property type="protein sequence ID" value="PIO72537.1"/>
    <property type="molecule type" value="Genomic_DNA"/>
</dbReference>
<dbReference type="GO" id="GO:0015020">
    <property type="term" value="F:glucuronosyltransferase activity"/>
    <property type="evidence" value="ECO:0007669"/>
    <property type="project" value="UniProtKB-EC"/>
</dbReference>
<dbReference type="InterPro" id="IPR002213">
    <property type="entry name" value="UDP_glucos_trans"/>
</dbReference>
<dbReference type="EC" id="2.4.1.17" evidence="7"/>
<dbReference type="GO" id="GO:0016020">
    <property type="term" value="C:membrane"/>
    <property type="evidence" value="ECO:0007669"/>
    <property type="project" value="UniProtKB-SubCell"/>
</dbReference>
<reference evidence="8 9" key="1">
    <citation type="submission" date="2015-09" db="EMBL/GenBank/DDBJ databases">
        <title>Draft genome of the parasitic nematode Teladorsagia circumcincta isolate WARC Sus (inbred).</title>
        <authorList>
            <person name="Mitreva M."/>
        </authorList>
    </citation>
    <scope>NUCLEOTIDE SEQUENCE [LARGE SCALE GENOMIC DNA]</scope>
    <source>
        <strain evidence="8 9">S</strain>
    </source>
</reference>
<dbReference type="OrthoDB" id="5835829at2759"/>
<protein>
    <recommendedName>
        <fullName evidence="7">UDP-glucuronosyltransferase</fullName>
        <ecNumber evidence="7">2.4.1.17</ecNumber>
    </recommendedName>
</protein>
<keyword evidence="3 6" id="KW-0808">Transferase</keyword>
<evidence type="ECO:0000256" key="1">
    <source>
        <dbReference type="ARBA" id="ARBA00009995"/>
    </source>
</evidence>
<dbReference type="CDD" id="cd03784">
    <property type="entry name" value="GT1_Gtf-like"/>
    <property type="match status" value="1"/>
</dbReference>
<sequence length="453" mass="51169">MESTDEMSFLERMKSFIGHSILPGMWKKMFADRETQIFRDLIDPNFPDLVDVAKTCPLVMVNSNELYELTRPTLAKVVSIGGVGIQIKDVKPLNKEFQQITDSCEGLVVFSFGSVTPSHRMPLAWKKAFLEAFSRFPKLNFVLRYEGTDLADQLPPNVYLFKWLPQADLLRHPKTVAFISHGGYNSLQEAVSSGVPMITVALFGDQPRNVKLAERHHFAINIRKGDISANAIAAALHKLLNDKSYSQNVKRLSQMVKKRPLLFNVRVAEALSTAGHNVTLALIAPQADRDNSDVKISDNIRVYRVNATIQFSRKEMEEKQAEFAFKKWILNNVVDLGDFGTEACTEDINSDVYNCGHMPSGSVMDYVAYLVGIPIIPSYVPPMMMEAAGEMNFVQRVKSVIGHGLMKFFWRRLIADPETELFRRMIRPDFPDLLNLASKCPLVRISEVFLATF</sequence>
<dbReference type="Gene3D" id="3.40.50.2000">
    <property type="entry name" value="Glycogen Phosphorylase B"/>
    <property type="match status" value="1"/>
</dbReference>
<dbReference type="PROSITE" id="PS00375">
    <property type="entry name" value="UDPGT"/>
    <property type="match status" value="1"/>
</dbReference>
<dbReference type="Pfam" id="PF00201">
    <property type="entry name" value="UDPGT"/>
    <property type="match status" value="1"/>
</dbReference>
<evidence type="ECO:0000256" key="3">
    <source>
        <dbReference type="ARBA" id="ARBA00022679"/>
    </source>
</evidence>
<evidence type="ECO:0000256" key="5">
    <source>
        <dbReference type="ARBA" id="ARBA00047475"/>
    </source>
</evidence>